<accession>A0ABV7Z8X1</accession>
<evidence type="ECO:0000313" key="2">
    <source>
        <dbReference type="Proteomes" id="UP001595803"/>
    </source>
</evidence>
<keyword evidence="2" id="KW-1185">Reference proteome</keyword>
<name>A0ABV7Z8X1_9DEIO</name>
<protein>
    <submittedName>
        <fullName evidence="1">Uncharacterized protein</fullName>
    </submittedName>
</protein>
<evidence type="ECO:0000313" key="1">
    <source>
        <dbReference type="EMBL" id="MFC3833464.1"/>
    </source>
</evidence>
<proteinExistence type="predicted"/>
<reference evidence="2" key="1">
    <citation type="journal article" date="2019" name="Int. J. Syst. Evol. Microbiol.">
        <title>The Global Catalogue of Microorganisms (GCM) 10K type strain sequencing project: providing services to taxonomists for standard genome sequencing and annotation.</title>
        <authorList>
            <consortium name="The Broad Institute Genomics Platform"/>
            <consortium name="The Broad Institute Genome Sequencing Center for Infectious Disease"/>
            <person name="Wu L."/>
            <person name="Ma J."/>
        </authorList>
    </citation>
    <scope>NUCLEOTIDE SEQUENCE [LARGE SCALE GENOMIC DNA]</scope>
    <source>
        <strain evidence="2">CCTCC AB 2017081</strain>
    </source>
</reference>
<organism evidence="1 2">
    <name type="scientific">Deinococcus rufus</name>
    <dbReference type="NCBI Taxonomy" id="2136097"/>
    <lineage>
        <taxon>Bacteria</taxon>
        <taxon>Thermotogati</taxon>
        <taxon>Deinococcota</taxon>
        <taxon>Deinococci</taxon>
        <taxon>Deinococcales</taxon>
        <taxon>Deinococcaceae</taxon>
        <taxon>Deinococcus</taxon>
    </lineage>
</organism>
<dbReference type="RefSeq" id="WP_380102046.1">
    <property type="nucleotide sequence ID" value="NZ_JBHRZG010000011.1"/>
</dbReference>
<dbReference type="Proteomes" id="UP001595803">
    <property type="component" value="Unassembled WGS sequence"/>
</dbReference>
<comment type="caution">
    <text evidence="1">The sequence shown here is derived from an EMBL/GenBank/DDBJ whole genome shotgun (WGS) entry which is preliminary data.</text>
</comment>
<dbReference type="EMBL" id="JBHRZG010000011">
    <property type="protein sequence ID" value="MFC3833464.1"/>
    <property type="molecule type" value="Genomic_DNA"/>
</dbReference>
<sequence length="155" mass="17259">MRHARFSVSTLLLTLVLGLGVGLQLQIERDRRRVQREIEDLLSVAPPHHSPPVGSAPDVSSSLGGIVHEPPVYEHPDVYFHDRLGRILPAWLDTEPRGAARTADLLYRETTPDGAYFERARDVPEQQPGQDAPYWCWCHPQADEVGPLAGRALDA</sequence>
<gene>
    <name evidence="1" type="ORF">ACFOSB_11410</name>
</gene>